<keyword evidence="3 7" id="KW-0812">Transmembrane</keyword>
<comment type="caution">
    <text evidence="10">The sequence shown here is derived from an EMBL/GenBank/DDBJ whole genome shotgun (WGS) entry which is preliminary data.</text>
</comment>
<feature type="transmembrane region" description="Helical" evidence="7">
    <location>
        <begin position="27"/>
        <end position="48"/>
    </location>
</feature>
<evidence type="ECO:0000256" key="6">
    <source>
        <dbReference type="ARBA" id="ARBA00038076"/>
    </source>
</evidence>
<sequence length="405" mass="42207">MEPSRLHWRDLLAESFAGVLQRPARSVLTAVGTVLGVGTFVAVLGLTATTSAQVDTRFTTLTATEVTVEDTGGDGPEGAKGALSFPVDADRRIERLNGVEAAGVYWSVSAKQAAPVRSAPIGAAAAGDDPPVVAASSGVLRAARPTLEQGRIYDRWHDGGGQRVAVLGSSVAERLGVTTLETGPAVFIGQVPFTVVGIVEDTERMPELLTAVIVPRTAAQELWGGPQGERARMLVSTRLGAAVQIADEAPLALRAESPDHFRSVPPPDPKKLRSKVTSDLNQLFLVLAAVCLVIGAVGIANTTLVAVLERTSEIGLRRSLGARGRHVTGQFLTESAVLGTLGGLVGTSIGTLTVVIVAVVREWTPVVHPLTVAAAPVVGLLTGVLAGLYPAWRAARIQPVEALRR</sequence>
<evidence type="ECO:0000256" key="2">
    <source>
        <dbReference type="ARBA" id="ARBA00022475"/>
    </source>
</evidence>
<feature type="transmembrane region" description="Helical" evidence="7">
    <location>
        <begin position="283"/>
        <end position="308"/>
    </location>
</feature>
<reference evidence="11" key="1">
    <citation type="journal article" date="2019" name="Int. J. Syst. Evol. Microbiol.">
        <title>The Global Catalogue of Microorganisms (GCM) 10K type strain sequencing project: providing services to taxonomists for standard genome sequencing and annotation.</title>
        <authorList>
            <consortium name="The Broad Institute Genomics Platform"/>
            <consortium name="The Broad Institute Genome Sequencing Center for Infectious Disease"/>
            <person name="Wu L."/>
            <person name="Ma J."/>
        </authorList>
    </citation>
    <scope>NUCLEOTIDE SEQUENCE [LARGE SCALE GENOMIC DNA]</scope>
    <source>
        <strain evidence="11">CGMCC 4.7349</strain>
    </source>
</reference>
<feature type="transmembrane region" description="Helical" evidence="7">
    <location>
        <begin position="366"/>
        <end position="389"/>
    </location>
</feature>
<gene>
    <name evidence="10" type="ORF">GCM10012286_26170</name>
</gene>
<keyword evidence="4 7" id="KW-1133">Transmembrane helix</keyword>
<comment type="subcellular location">
    <subcellularLocation>
        <location evidence="1">Cell membrane</location>
        <topology evidence="1">Multi-pass membrane protein</topology>
    </subcellularLocation>
</comment>
<dbReference type="Pfam" id="PF02687">
    <property type="entry name" value="FtsX"/>
    <property type="match status" value="1"/>
</dbReference>
<name>A0ABQ2LTU9_9ACTN</name>
<evidence type="ECO:0000259" key="8">
    <source>
        <dbReference type="Pfam" id="PF02687"/>
    </source>
</evidence>
<dbReference type="RefSeq" id="WP_229696913.1">
    <property type="nucleotide sequence ID" value="NZ_BMNG01000005.1"/>
</dbReference>
<dbReference type="InterPro" id="IPR003838">
    <property type="entry name" value="ABC3_permease_C"/>
</dbReference>
<dbReference type="PANTHER" id="PTHR30572">
    <property type="entry name" value="MEMBRANE COMPONENT OF TRANSPORTER-RELATED"/>
    <property type="match status" value="1"/>
</dbReference>
<dbReference type="Proteomes" id="UP000656881">
    <property type="component" value="Unassembled WGS sequence"/>
</dbReference>
<feature type="domain" description="ABC3 transporter permease C-terminal" evidence="8">
    <location>
        <begin position="286"/>
        <end position="399"/>
    </location>
</feature>
<evidence type="ECO:0000256" key="4">
    <source>
        <dbReference type="ARBA" id="ARBA00022989"/>
    </source>
</evidence>
<protein>
    <submittedName>
        <fullName evidence="10">ABC transporter permease</fullName>
    </submittedName>
</protein>
<evidence type="ECO:0000256" key="7">
    <source>
        <dbReference type="SAM" id="Phobius"/>
    </source>
</evidence>
<feature type="transmembrane region" description="Helical" evidence="7">
    <location>
        <begin position="335"/>
        <end position="360"/>
    </location>
</feature>
<evidence type="ECO:0000256" key="1">
    <source>
        <dbReference type="ARBA" id="ARBA00004651"/>
    </source>
</evidence>
<keyword evidence="2" id="KW-1003">Cell membrane</keyword>
<proteinExistence type="inferred from homology"/>
<feature type="domain" description="MacB-like periplasmic core" evidence="9">
    <location>
        <begin position="26"/>
        <end position="246"/>
    </location>
</feature>
<evidence type="ECO:0000256" key="5">
    <source>
        <dbReference type="ARBA" id="ARBA00023136"/>
    </source>
</evidence>
<dbReference type="Pfam" id="PF12704">
    <property type="entry name" value="MacB_PCD"/>
    <property type="match status" value="1"/>
</dbReference>
<dbReference type="EMBL" id="BMNG01000005">
    <property type="protein sequence ID" value="GGO43101.1"/>
    <property type="molecule type" value="Genomic_DNA"/>
</dbReference>
<evidence type="ECO:0000256" key="3">
    <source>
        <dbReference type="ARBA" id="ARBA00022692"/>
    </source>
</evidence>
<comment type="similarity">
    <text evidence="6">Belongs to the ABC-4 integral membrane protein family.</text>
</comment>
<evidence type="ECO:0000313" key="10">
    <source>
        <dbReference type="EMBL" id="GGO43101.1"/>
    </source>
</evidence>
<keyword evidence="11" id="KW-1185">Reference proteome</keyword>
<keyword evidence="5 7" id="KW-0472">Membrane</keyword>
<accession>A0ABQ2LTU9</accession>
<dbReference type="InterPro" id="IPR025857">
    <property type="entry name" value="MacB_PCD"/>
</dbReference>
<evidence type="ECO:0000313" key="11">
    <source>
        <dbReference type="Proteomes" id="UP000656881"/>
    </source>
</evidence>
<dbReference type="InterPro" id="IPR050250">
    <property type="entry name" value="Macrolide_Exporter_MacB"/>
</dbReference>
<organism evidence="10 11">
    <name type="scientific">Streptomyces lasiicapitis</name>
    <dbReference type="NCBI Taxonomy" id="1923961"/>
    <lineage>
        <taxon>Bacteria</taxon>
        <taxon>Bacillati</taxon>
        <taxon>Actinomycetota</taxon>
        <taxon>Actinomycetes</taxon>
        <taxon>Kitasatosporales</taxon>
        <taxon>Streptomycetaceae</taxon>
        <taxon>Streptomyces</taxon>
    </lineage>
</organism>
<dbReference type="PANTHER" id="PTHR30572:SF4">
    <property type="entry name" value="ABC TRANSPORTER PERMEASE YTRF"/>
    <property type="match status" value="1"/>
</dbReference>
<evidence type="ECO:0000259" key="9">
    <source>
        <dbReference type="Pfam" id="PF12704"/>
    </source>
</evidence>